<gene>
    <name evidence="1" type="ORF">N8T08_000529</name>
</gene>
<evidence type="ECO:0000313" key="2">
    <source>
        <dbReference type="Proteomes" id="UP001177260"/>
    </source>
</evidence>
<name>A0ACC3AQ76_9EURO</name>
<protein>
    <submittedName>
        <fullName evidence="1">Uncharacterized protein</fullName>
    </submittedName>
</protein>
<dbReference type="Proteomes" id="UP001177260">
    <property type="component" value="Unassembled WGS sequence"/>
</dbReference>
<organism evidence="1 2">
    <name type="scientific">Aspergillus melleus</name>
    <dbReference type="NCBI Taxonomy" id="138277"/>
    <lineage>
        <taxon>Eukaryota</taxon>
        <taxon>Fungi</taxon>
        <taxon>Dikarya</taxon>
        <taxon>Ascomycota</taxon>
        <taxon>Pezizomycotina</taxon>
        <taxon>Eurotiomycetes</taxon>
        <taxon>Eurotiomycetidae</taxon>
        <taxon>Eurotiales</taxon>
        <taxon>Aspergillaceae</taxon>
        <taxon>Aspergillus</taxon>
        <taxon>Aspergillus subgen. Circumdati</taxon>
    </lineage>
</organism>
<reference evidence="1 2" key="1">
    <citation type="journal article" date="2023" name="ACS Omega">
        <title>Identification of the Neoaspergillic Acid Biosynthesis Gene Cluster by Establishing an In Vitro CRISPR-Ribonucleoprotein Genetic System in Aspergillus melleus.</title>
        <authorList>
            <person name="Yuan B."/>
            <person name="Grau M.F."/>
            <person name="Murata R.M."/>
            <person name="Torok T."/>
            <person name="Venkateswaran K."/>
            <person name="Stajich J.E."/>
            <person name="Wang C.C.C."/>
        </authorList>
    </citation>
    <scope>NUCLEOTIDE SEQUENCE [LARGE SCALE GENOMIC DNA]</scope>
    <source>
        <strain evidence="1 2">IMV 1140</strain>
    </source>
</reference>
<keyword evidence="2" id="KW-1185">Reference proteome</keyword>
<dbReference type="EMBL" id="JAOPJF010000100">
    <property type="protein sequence ID" value="KAK1139721.1"/>
    <property type="molecule type" value="Genomic_DNA"/>
</dbReference>
<proteinExistence type="predicted"/>
<accession>A0ACC3AQ76</accession>
<comment type="caution">
    <text evidence="1">The sequence shown here is derived from an EMBL/GenBank/DDBJ whole genome shotgun (WGS) entry which is preliminary data.</text>
</comment>
<sequence>MPGTQGQSSVGSGNLYVDGDQRTAPQSEQGRPAYKQGEPGSHKNLDSKDERSIANKLASQERKPDPGSYKNGVYDPEAELSKKNPTQPAVNHGNEPSKGAKIDRELQLEDEQRLQEKGIKK</sequence>
<evidence type="ECO:0000313" key="1">
    <source>
        <dbReference type="EMBL" id="KAK1139721.1"/>
    </source>
</evidence>